<name>A0A4V4H6G6_MUSBA</name>
<evidence type="ECO:0000313" key="1">
    <source>
        <dbReference type="EMBL" id="THU59856.1"/>
    </source>
</evidence>
<gene>
    <name evidence="1" type="ORF">C4D60_Mb07t06430</name>
</gene>
<dbReference type="EMBL" id="PYDT01000005">
    <property type="protein sequence ID" value="THU59856.1"/>
    <property type="molecule type" value="Genomic_DNA"/>
</dbReference>
<sequence length="77" mass="8391">MGKSERDSIRLTADGSFVERSKEGGDNFNAVKGSLCNEPAAIRKGLRLARREGITDLVMESNAEQAIIVLDKRTISP</sequence>
<accession>A0A4V4H6G6</accession>
<reference evidence="1 2" key="1">
    <citation type="journal article" date="2019" name="Nat. Plants">
        <title>Genome sequencing of Musa balbisiana reveals subgenome evolution and function divergence in polyploid bananas.</title>
        <authorList>
            <person name="Yao X."/>
        </authorList>
    </citation>
    <scope>NUCLEOTIDE SEQUENCE [LARGE SCALE GENOMIC DNA]</scope>
    <source>
        <strain evidence="2">cv. DH-PKW</strain>
        <tissue evidence="1">Leaves</tissue>
    </source>
</reference>
<keyword evidence="2" id="KW-1185">Reference proteome</keyword>
<dbReference type="Proteomes" id="UP000317650">
    <property type="component" value="Chromosome 7"/>
</dbReference>
<comment type="caution">
    <text evidence="1">The sequence shown here is derived from an EMBL/GenBank/DDBJ whole genome shotgun (WGS) entry which is preliminary data.</text>
</comment>
<proteinExistence type="predicted"/>
<protein>
    <submittedName>
        <fullName evidence="1">Uncharacterized protein</fullName>
    </submittedName>
</protein>
<dbReference type="AlphaFoldDB" id="A0A4V4H6G6"/>
<organism evidence="1 2">
    <name type="scientific">Musa balbisiana</name>
    <name type="common">Banana</name>
    <dbReference type="NCBI Taxonomy" id="52838"/>
    <lineage>
        <taxon>Eukaryota</taxon>
        <taxon>Viridiplantae</taxon>
        <taxon>Streptophyta</taxon>
        <taxon>Embryophyta</taxon>
        <taxon>Tracheophyta</taxon>
        <taxon>Spermatophyta</taxon>
        <taxon>Magnoliopsida</taxon>
        <taxon>Liliopsida</taxon>
        <taxon>Zingiberales</taxon>
        <taxon>Musaceae</taxon>
        <taxon>Musa</taxon>
    </lineage>
</organism>
<evidence type="ECO:0000313" key="2">
    <source>
        <dbReference type="Proteomes" id="UP000317650"/>
    </source>
</evidence>